<dbReference type="PIRSF" id="PIRSF004553">
    <property type="entry name" value="CHP00095"/>
    <property type="match status" value="1"/>
</dbReference>
<reference evidence="3 4" key="1">
    <citation type="journal article" date="2018" name="Genome Biol. Evol.">
        <title>The Genome Sequence of "Candidatus Fokinia solitaria": Insights on Reductive Evolution in Rickettsiales.</title>
        <authorList>
            <person name="Floriano A.M."/>
            <person name="Castelli M."/>
            <person name="Krenek S."/>
            <person name="Berendonk T.U."/>
            <person name="Bazzocchi C."/>
            <person name="Petroni G."/>
            <person name="Sassera D."/>
        </authorList>
    </citation>
    <scope>NUCLEOTIDE SEQUENCE [LARGE SCALE GENOMIC DNA]</scope>
    <source>
        <strain evidence="3">Rio ETE_ALG 3VII</strain>
    </source>
</reference>
<keyword evidence="1 3" id="KW-0489">Methyltransferase</keyword>
<dbReference type="GO" id="GO:0003676">
    <property type="term" value="F:nucleic acid binding"/>
    <property type="evidence" value="ECO:0007669"/>
    <property type="project" value="InterPro"/>
</dbReference>
<dbReference type="InterPro" id="IPR002052">
    <property type="entry name" value="DNA_methylase_N6_adenine_CS"/>
</dbReference>
<organism evidence="3 4">
    <name type="scientific">Candidatus Fokinia solitaria</name>
    <dbReference type="NCBI Taxonomy" id="1802984"/>
    <lineage>
        <taxon>Bacteria</taxon>
        <taxon>Pseudomonadati</taxon>
        <taxon>Pseudomonadota</taxon>
        <taxon>Alphaproteobacteria</taxon>
        <taxon>Rickettsiales</taxon>
        <taxon>Candidatus Midichloriaceae</taxon>
        <taxon>Candidatus Fokinia</taxon>
    </lineage>
</organism>
<dbReference type="Proteomes" id="UP000244519">
    <property type="component" value="Chromosome"/>
</dbReference>
<dbReference type="PANTHER" id="PTHR43542">
    <property type="entry name" value="METHYLTRANSFERASE"/>
    <property type="match status" value="1"/>
</dbReference>
<dbReference type="GO" id="GO:0008168">
    <property type="term" value="F:methyltransferase activity"/>
    <property type="evidence" value="ECO:0007669"/>
    <property type="project" value="UniProtKB-KW"/>
</dbReference>
<dbReference type="RefSeq" id="WP_108673291.1">
    <property type="nucleotide sequence ID" value="NZ_CP025989.1"/>
</dbReference>
<dbReference type="InterPro" id="IPR029063">
    <property type="entry name" value="SAM-dependent_MTases_sf"/>
</dbReference>
<dbReference type="EMBL" id="CP025989">
    <property type="protein sequence ID" value="AWD33270.1"/>
    <property type="molecule type" value="Genomic_DNA"/>
</dbReference>
<keyword evidence="2 3" id="KW-0808">Transferase</keyword>
<dbReference type="Pfam" id="PF03602">
    <property type="entry name" value="Cons_hypoth95"/>
    <property type="match status" value="1"/>
</dbReference>
<dbReference type="GO" id="GO:0031167">
    <property type="term" value="P:rRNA methylation"/>
    <property type="evidence" value="ECO:0007669"/>
    <property type="project" value="InterPro"/>
</dbReference>
<evidence type="ECO:0000256" key="2">
    <source>
        <dbReference type="ARBA" id="ARBA00022679"/>
    </source>
</evidence>
<dbReference type="InterPro" id="IPR004398">
    <property type="entry name" value="RNA_MeTrfase_RsmD"/>
</dbReference>
<dbReference type="AlphaFoldDB" id="A0A2U8BSL6"/>
<dbReference type="OrthoDB" id="9803017at2"/>
<dbReference type="CDD" id="cd02440">
    <property type="entry name" value="AdoMet_MTases"/>
    <property type="match status" value="1"/>
</dbReference>
<evidence type="ECO:0000313" key="3">
    <source>
        <dbReference type="EMBL" id="AWD33270.1"/>
    </source>
</evidence>
<sequence>MKILSGKCKDFPFTTSVTQNISGYKPTKSIVKEAVFNILHNSGIVLKDSNFLDVCAGTGACSFEALSNGIDAVTMIEMDGRVYSQILKNVERFIKAYAEFGNSIEVIRGDFQNIIPNLRKTYDVLYFDPPYEHSINAIECMLMLLRSFSFMREEGMIFYEIPSSATSAIIEMLANCRAKIRDVKQKKYGDTTLIRMIYRLNALS</sequence>
<gene>
    <name evidence="3" type="ORF">Fsol_00476</name>
</gene>
<keyword evidence="4" id="KW-1185">Reference proteome</keyword>
<protein>
    <submittedName>
        <fullName evidence="3">Ribosomal RNA small subunit methyltransferase D</fullName>
    </submittedName>
</protein>
<name>A0A2U8BSL6_9RICK</name>
<dbReference type="PANTHER" id="PTHR43542:SF1">
    <property type="entry name" value="METHYLTRANSFERASE"/>
    <property type="match status" value="1"/>
</dbReference>
<evidence type="ECO:0000313" key="4">
    <source>
        <dbReference type="Proteomes" id="UP000244519"/>
    </source>
</evidence>
<dbReference type="PROSITE" id="PS00092">
    <property type="entry name" value="N6_MTASE"/>
    <property type="match status" value="1"/>
</dbReference>
<evidence type="ECO:0000256" key="1">
    <source>
        <dbReference type="ARBA" id="ARBA00022603"/>
    </source>
</evidence>
<accession>A0A2U8BSL6</accession>
<dbReference type="Gene3D" id="3.40.50.150">
    <property type="entry name" value="Vaccinia Virus protein VP39"/>
    <property type="match status" value="1"/>
</dbReference>
<dbReference type="SUPFAM" id="SSF53335">
    <property type="entry name" value="S-adenosyl-L-methionine-dependent methyltransferases"/>
    <property type="match status" value="1"/>
</dbReference>
<dbReference type="KEGG" id="fso:Fsol_00476"/>
<proteinExistence type="predicted"/>